<dbReference type="Proteomes" id="UP000245133">
    <property type="component" value="Unassembled WGS sequence"/>
</dbReference>
<accession>A0A2P2DZV6</accession>
<dbReference type="InterPro" id="IPR013783">
    <property type="entry name" value="Ig-like_fold"/>
</dbReference>
<evidence type="ECO:0000313" key="2">
    <source>
        <dbReference type="Proteomes" id="UP000245133"/>
    </source>
</evidence>
<gene>
    <name evidence="1" type="ORF">LPTSP4_16980</name>
</gene>
<name>A0A2P2DZV6_9LEPT</name>
<dbReference type="Gene3D" id="2.60.40.10">
    <property type="entry name" value="Immunoglobulins"/>
    <property type="match status" value="1"/>
</dbReference>
<proteinExistence type="predicted"/>
<dbReference type="Pfam" id="PF08713">
    <property type="entry name" value="DNA_alkylation"/>
    <property type="match status" value="1"/>
</dbReference>
<comment type="caution">
    <text evidence="1">The sequence shown here is derived from an EMBL/GenBank/DDBJ whole genome shotgun (WGS) entry which is preliminary data.</text>
</comment>
<keyword evidence="2" id="KW-1185">Reference proteome</keyword>
<protein>
    <submittedName>
        <fullName evidence="1">DNA alkylation repair enzyme domain protein</fullName>
    </submittedName>
</protein>
<dbReference type="InterPro" id="IPR014825">
    <property type="entry name" value="DNA_alkylation"/>
</dbReference>
<sequence length="376" mass="43831">MSSALKDIYSKEMITFITESLKETYPKLDAKSMVSFITKNGWQGLELKDRIHRICLAFIEFLPKAFEKRNLLLIQYIEKLRQKGVPDFNFPHIYLPEIVSETGVSEFESSMKILEEITVFTSAEFAIRRFYQEDFLGTVQQMKEWAKHKNPYVRRLASEGSRPFLPWGIGIQKIKANPEIHLPILERNWNDSDETVRRSVANHLNDISKLQPDLTKDFCLSRLGISEEGDKILRHALRTLLKRGDREVLSRFLFNTSWKPKDLYFQFKQKSIHIGESISFLIRFQNTSKQKEKIRIEYKIKFLLANGKYGEKVFQIGETTLDPNNSLEKTKSHSFRPITTRVYYPGKHSIHIILNGNQVATGEFYLKAKAKKKGNS</sequence>
<dbReference type="AlphaFoldDB" id="A0A2P2DZV6"/>
<dbReference type="EMBL" id="BFBB01000004">
    <property type="protein sequence ID" value="GBF50174.1"/>
    <property type="molecule type" value="Genomic_DNA"/>
</dbReference>
<dbReference type="OrthoDB" id="9797162at2"/>
<dbReference type="Gene3D" id="1.25.40.290">
    <property type="entry name" value="ARM repeat domains"/>
    <property type="match status" value="1"/>
</dbReference>
<dbReference type="SUPFAM" id="SSF48371">
    <property type="entry name" value="ARM repeat"/>
    <property type="match status" value="1"/>
</dbReference>
<reference evidence="1 2" key="1">
    <citation type="submission" date="2018-02" db="EMBL/GenBank/DDBJ databases">
        <title>Novel Leptospira species isolated from soil and water in Japan.</title>
        <authorList>
            <person name="Nakao R."/>
            <person name="Masuzawa T."/>
        </authorList>
    </citation>
    <scope>NUCLEOTIDE SEQUENCE [LARGE SCALE GENOMIC DNA]</scope>
    <source>
        <strain evidence="1 2">YH101</strain>
    </source>
</reference>
<dbReference type="InterPro" id="IPR016024">
    <property type="entry name" value="ARM-type_fold"/>
</dbReference>
<organism evidence="1 2">
    <name type="scientific">Leptospira ryugenii</name>
    <dbReference type="NCBI Taxonomy" id="1917863"/>
    <lineage>
        <taxon>Bacteria</taxon>
        <taxon>Pseudomonadati</taxon>
        <taxon>Spirochaetota</taxon>
        <taxon>Spirochaetia</taxon>
        <taxon>Leptospirales</taxon>
        <taxon>Leptospiraceae</taxon>
        <taxon>Leptospira</taxon>
    </lineage>
</organism>
<evidence type="ECO:0000313" key="1">
    <source>
        <dbReference type="EMBL" id="GBF50174.1"/>
    </source>
</evidence>